<comment type="caution">
    <text evidence="2">The sequence shown here is derived from an EMBL/GenBank/DDBJ whole genome shotgun (WGS) entry which is preliminary data.</text>
</comment>
<feature type="transmembrane region" description="Helical" evidence="1">
    <location>
        <begin position="67"/>
        <end position="87"/>
    </location>
</feature>
<keyword evidence="3" id="KW-1185">Reference proteome</keyword>
<reference evidence="2" key="1">
    <citation type="submission" date="2021-01" db="EMBL/GenBank/DDBJ databases">
        <authorList>
            <person name="Li R."/>
            <person name="Bekaert M."/>
        </authorList>
    </citation>
    <scope>NUCLEOTIDE SEQUENCE</scope>
    <source>
        <strain evidence="2">Farmed</strain>
    </source>
</reference>
<feature type="transmembrane region" description="Helical" evidence="1">
    <location>
        <begin position="120"/>
        <end position="142"/>
    </location>
</feature>
<gene>
    <name evidence="2" type="ORF">SPHA_2819</name>
</gene>
<keyword evidence="1" id="KW-0812">Transmembrane</keyword>
<dbReference type="Proteomes" id="UP000597762">
    <property type="component" value="Unassembled WGS sequence"/>
</dbReference>
<sequence length="256" mass="30156">MPSSTIANVADVVARLPYHRHLLGVVRRCYHSHWHVHQAEVIPFGQQMSGGVDDVLLSLISYQLHHFLLLFFFFQILAFINSLVLFLKIIFTVFFLLSFFSFISSLPMFIIFFFLHTFFILLFIVFRSFFIIFIIFTFYSFSMTFLLSFQCTEFSSHFILLFSFILIFLNFMFTTFPSSVLFTCVLCSSCLCFVLLSFPSFLSFYFSLFTGGFSSRKFSFLYSFFLHSLLLPVIFFVFLFPSLFFLPTNFCISRFL</sequence>
<evidence type="ECO:0000313" key="3">
    <source>
        <dbReference type="Proteomes" id="UP000597762"/>
    </source>
</evidence>
<keyword evidence="1" id="KW-1133">Transmembrane helix</keyword>
<accession>A0A812ALT8</accession>
<protein>
    <submittedName>
        <fullName evidence="2">Uncharacterized protein</fullName>
    </submittedName>
</protein>
<feature type="transmembrane region" description="Helical" evidence="1">
    <location>
        <begin position="220"/>
        <end position="246"/>
    </location>
</feature>
<evidence type="ECO:0000313" key="2">
    <source>
        <dbReference type="EMBL" id="CAE1150004.1"/>
    </source>
</evidence>
<organism evidence="2 3">
    <name type="scientific">Acanthosepion pharaonis</name>
    <name type="common">Pharaoh cuttlefish</name>
    <name type="synonym">Sepia pharaonis</name>
    <dbReference type="NCBI Taxonomy" id="158019"/>
    <lineage>
        <taxon>Eukaryota</taxon>
        <taxon>Metazoa</taxon>
        <taxon>Spiralia</taxon>
        <taxon>Lophotrochozoa</taxon>
        <taxon>Mollusca</taxon>
        <taxon>Cephalopoda</taxon>
        <taxon>Coleoidea</taxon>
        <taxon>Decapodiformes</taxon>
        <taxon>Sepiida</taxon>
        <taxon>Sepiina</taxon>
        <taxon>Sepiidae</taxon>
        <taxon>Acanthosepion</taxon>
    </lineage>
</organism>
<proteinExistence type="predicted"/>
<feature type="transmembrane region" description="Helical" evidence="1">
    <location>
        <begin position="179"/>
        <end position="208"/>
    </location>
</feature>
<feature type="transmembrane region" description="Helical" evidence="1">
    <location>
        <begin position="154"/>
        <end position="173"/>
    </location>
</feature>
<dbReference type="AlphaFoldDB" id="A0A812ALT8"/>
<keyword evidence="1" id="KW-0472">Membrane</keyword>
<feature type="transmembrane region" description="Helical" evidence="1">
    <location>
        <begin position="94"/>
        <end position="114"/>
    </location>
</feature>
<evidence type="ECO:0000256" key="1">
    <source>
        <dbReference type="SAM" id="Phobius"/>
    </source>
</evidence>
<dbReference type="EMBL" id="CAHIKZ030000082">
    <property type="protein sequence ID" value="CAE1150004.1"/>
    <property type="molecule type" value="Genomic_DNA"/>
</dbReference>
<name>A0A812ALT8_ACAPH</name>